<dbReference type="EMBL" id="CAJNNV010004387">
    <property type="protein sequence ID" value="CAE8590631.1"/>
    <property type="molecule type" value="Genomic_DNA"/>
</dbReference>
<keyword evidence="2" id="KW-1185">Reference proteome</keyword>
<reference evidence="1" key="1">
    <citation type="submission" date="2021-02" db="EMBL/GenBank/DDBJ databases">
        <authorList>
            <person name="Dougan E. K."/>
            <person name="Rhodes N."/>
            <person name="Thang M."/>
            <person name="Chan C."/>
        </authorList>
    </citation>
    <scope>NUCLEOTIDE SEQUENCE</scope>
</reference>
<name>A0A813DW93_POLGL</name>
<proteinExistence type="predicted"/>
<dbReference type="AlphaFoldDB" id="A0A813DW93"/>
<comment type="caution">
    <text evidence="1">The sequence shown here is derived from an EMBL/GenBank/DDBJ whole genome shotgun (WGS) entry which is preliminary data.</text>
</comment>
<gene>
    <name evidence="1" type="ORF">PGLA1383_LOCUS9348</name>
</gene>
<organism evidence="1 2">
    <name type="scientific">Polarella glacialis</name>
    <name type="common">Dinoflagellate</name>
    <dbReference type="NCBI Taxonomy" id="89957"/>
    <lineage>
        <taxon>Eukaryota</taxon>
        <taxon>Sar</taxon>
        <taxon>Alveolata</taxon>
        <taxon>Dinophyceae</taxon>
        <taxon>Suessiales</taxon>
        <taxon>Suessiaceae</taxon>
        <taxon>Polarella</taxon>
    </lineage>
</organism>
<dbReference type="OMA" id="KMSSAKM"/>
<dbReference type="Proteomes" id="UP000654075">
    <property type="component" value="Unassembled WGS sequence"/>
</dbReference>
<feature type="non-terminal residue" evidence="1">
    <location>
        <position position="1"/>
    </location>
</feature>
<protein>
    <submittedName>
        <fullName evidence="1">Uncharacterized protein</fullName>
    </submittedName>
</protein>
<evidence type="ECO:0000313" key="2">
    <source>
        <dbReference type="Proteomes" id="UP000654075"/>
    </source>
</evidence>
<accession>A0A813DW93</accession>
<evidence type="ECO:0000313" key="1">
    <source>
        <dbReference type="EMBL" id="CAE8590631.1"/>
    </source>
</evidence>
<sequence>WINILLTVTMWLMFGTPLAWLKFRRGLAADWVGYYLDLMNFSVGISLARSQWLTKWAVQVPRDGMADMRRFAEALGRLGFAAQVLLWAKPFLAPLYAWAAAAPSEATIRVPKIARLKLMFLEEQLRDGRHMLPCRKVWENQGEWFLTDAKCDDFKVALGRWVCKTGAPTSQANWFSHELGPAQALWLFKEGKGSSWASTSAEMLGAMVAIQAFDISCEAGGFAVARISAGTDNRANDSLSKKMSSAKMPLGLILMQLGTLSRRRL</sequence>